<reference evidence="2 3" key="1">
    <citation type="submission" date="2020-07" db="EMBL/GenBank/DDBJ databases">
        <title>Sequencing the genomes of 1000 actinobacteria strains.</title>
        <authorList>
            <person name="Klenk H.-P."/>
        </authorList>
    </citation>
    <scope>NUCLEOTIDE SEQUENCE [LARGE SCALE GENOMIC DNA]</scope>
    <source>
        <strain evidence="2 3">LI1</strain>
    </source>
</reference>
<gene>
    <name evidence="2" type="ORF">HNR05_002012</name>
</gene>
<feature type="compositionally biased region" description="Basic and acidic residues" evidence="1">
    <location>
        <begin position="104"/>
        <end position="117"/>
    </location>
</feature>
<evidence type="ECO:0000256" key="1">
    <source>
        <dbReference type="SAM" id="MobiDB-lite"/>
    </source>
</evidence>
<dbReference type="Proteomes" id="UP000537260">
    <property type="component" value="Unassembled WGS sequence"/>
</dbReference>
<feature type="region of interest" description="Disordered" evidence="1">
    <location>
        <begin position="1"/>
        <end position="162"/>
    </location>
</feature>
<evidence type="ECO:0000313" key="3">
    <source>
        <dbReference type="Proteomes" id="UP000537260"/>
    </source>
</evidence>
<feature type="compositionally biased region" description="Polar residues" evidence="1">
    <location>
        <begin position="118"/>
        <end position="128"/>
    </location>
</feature>
<sequence>MSHPRDTVTRSRHARSTTPIPLVDAPSAGRRPFRWSSSSRPGEPPPRRTHAISTGSINGLGRSTPLPLVELVETRRPTPETHSSDLDRLDQRFGSIDAPSAGRARRDPATHPRDALTRSRQARSTVGSINGGIDQRPLSAGRACRDPASRPETRSRDLDTLDQRGLDQRWVDRWAGSIGGRRVNARKPPPKGWLSCVFLS</sequence>
<name>A0A7Z0EEV8_9MICO</name>
<dbReference type="AlphaFoldDB" id="A0A7Z0EEV8"/>
<comment type="caution">
    <text evidence="2">The sequence shown here is derived from an EMBL/GenBank/DDBJ whole genome shotgun (WGS) entry which is preliminary data.</text>
</comment>
<protein>
    <submittedName>
        <fullName evidence="2">Uncharacterized protein</fullName>
    </submittedName>
</protein>
<accession>A0A7Z0EEV8</accession>
<keyword evidence="3" id="KW-1185">Reference proteome</keyword>
<feature type="compositionally biased region" description="Basic and acidic residues" evidence="1">
    <location>
        <begin position="143"/>
        <end position="162"/>
    </location>
</feature>
<organism evidence="2 3">
    <name type="scientific">Glaciibacter psychrotolerans</name>
    <dbReference type="NCBI Taxonomy" id="670054"/>
    <lineage>
        <taxon>Bacteria</taxon>
        <taxon>Bacillati</taxon>
        <taxon>Actinomycetota</taxon>
        <taxon>Actinomycetes</taxon>
        <taxon>Micrococcales</taxon>
        <taxon>Microbacteriaceae</taxon>
        <taxon>Glaciibacter</taxon>
    </lineage>
</organism>
<proteinExistence type="predicted"/>
<feature type="compositionally biased region" description="Basic and acidic residues" evidence="1">
    <location>
        <begin position="72"/>
        <end position="91"/>
    </location>
</feature>
<evidence type="ECO:0000313" key="2">
    <source>
        <dbReference type="EMBL" id="NYJ20221.1"/>
    </source>
</evidence>
<dbReference type="EMBL" id="JACCFM010000001">
    <property type="protein sequence ID" value="NYJ20221.1"/>
    <property type="molecule type" value="Genomic_DNA"/>
</dbReference>